<dbReference type="Proteomes" id="UP001498398">
    <property type="component" value="Unassembled WGS sequence"/>
</dbReference>
<accession>A0ABR1IV24</accession>
<feature type="region of interest" description="Disordered" evidence="1">
    <location>
        <begin position="345"/>
        <end position="381"/>
    </location>
</feature>
<evidence type="ECO:0000313" key="2">
    <source>
        <dbReference type="EMBL" id="KAK7439389.1"/>
    </source>
</evidence>
<name>A0ABR1IV24_9AGAR</name>
<dbReference type="PANTHER" id="PTHR33129">
    <property type="entry name" value="PROTEIN KINASE DOMAIN-CONTAINING PROTEIN-RELATED"/>
    <property type="match status" value="1"/>
</dbReference>
<comment type="caution">
    <text evidence="2">The sequence shown here is derived from an EMBL/GenBank/DDBJ whole genome shotgun (WGS) entry which is preliminary data.</text>
</comment>
<proteinExistence type="predicted"/>
<keyword evidence="3" id="KW-1185">Reference proteome</keyword>
<evidence type="ECO:0000256" key="1">
    <source>
        <dbReference type="SAM" id="MobiDB-lite"/>
    </source>
</evidence>
<dbReference type="EMBL" id="JBANRG010000073">
    <property type="protein sequence ID" value="KAK7439389.1"/>
    <property type="molecule type" value="Genomic_DNA"/>
</dbReference>
<feature type="region of interest" description="Disordered" evidence="1">
    <location>
        <begin position="515"/>
        <end position="545"/>
    </location>
</feature>
<reference evidence="2 3" key="1">
    <citation type="submission" date="2024-01" db="EMBL/GenBank/DDBJ databases">
        <title>A draft genome for the cacao thread blight pathogen Marasmiellus scandens.</title>
        <authorList>
            <person name="Baruah I.K."/>
            <person name="Leung J."/>
            <person name="Bukari Y."/>
            <person name="Amoako-Attah I."/>
            <person name="Meinhardt L.W."/>
            <person name="Bailey B.A."/>
            <person name="Cohen S.P."/>
        </authorList>
    </citation>
    <scope>NUCLEOTIDE SEQUENCE [LARGE SCALE GENOMIC DNA]</scope>
    <source>
        <strain evidence="2 3">GH-19</strain>
    </source>
</reference>
<gene>
    <name evidence="2" type="ORF">VKT23_017611</name>
</gene>
<dbReference type="PANTHER" id="PTHR33129:SF1">
    <property type="entry name" value="ATP-BINDING PROTEIN"/>
    <property type="match status" value="1"/>
</dbReference>
<feature type="compositionally biased region" description="Basic residues" evidence="1">
    <location>
        <begin position="530"/>
        <end position="542"/>
    </location>
</feature>
<evidence type="ECO:0000313" key="3">
    <source>
        <dbReference type="Proteomes" id="UP001498398"/>
    </source>
</evidence>
<sequence length="562" mass="64323">MYWGIKTKINAIHDTSVLEVPKPIQLATNLHFDGSNSLYVRLDYKTLYGYLDGENDAEQKGVVVTGSPGVGKSFFNIYALARRLTECKTTFYRVNPSSCWVFDRFGVWNLPFSAPISALELMLPVERSEDFIWCLYDSNDQAEPFTPFQSDACFLVQTTSPNHEKYFNWTKQAHRRASFWFMEPWNYNELCEGLRLHKLTVTKSAYNTIGPCIRDHIGGKELFMNNVLDAVSEIKDVSTFIAAVNSKKATSSDWRMVSHRIFYIMPAENRRNCLVDFKSMAVARLFSERHGMSFTSHAETLCRLYSNVPQAGILRGWIFENLAISYTSGAVADTLGEFIDTKWEDMEEDEDAEEDEDMEEDEGTEESEDMKEDLDGNEGEDGEELMVEALDEAAKDKGLTHRFVSTAKSKDRLPLKDRLIHRYRTTREISIDDKYYVPEPRNNSLFDAIFFDLQSGKVVVWVLQITTGARHKGSNKGYSILERIQKKARAHVGEGGEVEFRYVLVMPAEKSANAAWKLPADQSPPTRKEPAKKRRKSTKKRPEHYARWIPGKVHVQGLKVPK</sequence>
<protein>
    <submittedName>
        <fullName evidence="2">Uncharacterized protein</fullName>
    </submittedName>
</protein>
<organism evidence="2 3">
    <name type="scientific">Marasmiellus scandens</name>
    <dbReference type="NCBI Taxonomy" id="2682957"/>
    <lineage>
        <taxon>Eukaryota</taxon>
        <taxon>Fungi</taxon>
        <taxon>Dikarya</taxon>
        <taxon>Basidiomycota</taxon>
        <taxon>Agaricomycotina</taxon>
        <taxon>Agaricomycetes</taxon>
        <taxon>Agaricomycetidae</taxon>
        <taxon>Agaricales</taxon>
        <taxon>Marasmiineae</taxon>
        <taxon>Omphalotaceae</taxon>
        <taxon>Marasmiellus</taxon>
    </lineage>
</organism>
<dbReference type="InterPro" id="IPR052980">
    <property type="entry name" value="Crinkler_effector"/>
</dbReference>